<comment type="similarity">
    <text evidence="1">Belongs to the C/M/P thioester hydrolase family.</text>
</comment>
<dbReference type="Proteomes" id="UP000052268">
    <property type="component" value="Unassembled WGS sequence"/>
</dbReference>
<dbReference type="GO" id="GO:0009062">
    <property type="term" value="P:fatty acid catabolic process"/>
    <property type="evidence" value="ECO:0007669"/>
    <property type="project" value="TreeGrafter"/>
</dbReference>
<dbReference type="AlphaFoldDB" id="A0A0J7XXU8"/>
<feature type="domain" description="Acyl-CoA thioesterase-like N-terminal HotDog" evidence="4">
    <location>
        <begin position="43"/>
        <end position="118"/>
    </location>
</feature>
<dbReference type="CDD" id="cd03445">
    <property type="entry name" value="Thioesterase_II_repeat2"/>
    <property type="match status" value="1"/>
</dbReference>
<comment type="caution">
    <text evidence="5">The sequence shown here is derived from an EMBL/GenBank/DDBJ whole genome shotgun (WGS) entry which is preliminary data.</text>
</comment>
<evidence type="ECO:0000313" key="5">
    <source>
        <dbReference type="EMBL" id="KMS56088.1"/>
    </source>
</evidence>
<dbReference type="RefSeq" id="WP_059150943.1">
    <property type="nucleotide sequence ID" value="NZ_KQ130453.1"/>
</dbReference>
<dbReference type="InterPro" id="IPR029069">
    <property type="entry name" value="HotDog_dom_sf"/>
</dbReference>
<dbReference type="OrthoDB" id="9781019at2"/>
<dbReference type="PANTHER" id="PTHR11066:SF34">
    <property type="entry name" value="ACYL-COENZYME A THIOESTERASE 8"/>
    <property type="match status" value="1"/>
</dbReference>
<evidence type="ECO:0000313" key="6">
    <source>
        <dbReference type="Proteomes" id="UP000052268"/>
    </source>
</evidence>
<feature type="domain" description="Acyl-CoA thioesterase 2 C-terminal" evidence="3">
    <location>
        <begin position="187"/>
        <end position="291"/>
    </location>
</feature>
<dbReference type="GO" id="GO:0006637">
    <property type="term" value="P:acyl-CoA metabolic process"/>
    <property type="evidence" value="ECO:0007669"/>
    <property type="project" value="InterPro"/>
</dbReference>
<evidence type="ECO:0000256" key="2">
    <source>
        <dbReference type="ARBA" id="ARBA00022801"/>
    </source>
</evidence>
<dbReference type="InterPro" id="IPR049449">
    <property type="entry name" value="TesB_ACOT8-like_N"/>
</dbReference>
<keyword evidence="6" id="KW-1185">Reference proteome</keyword>
<dbReference type="Pfam" id="PF02551">
    <property type="entry name" value="Acyl_CoA_thio"/>
    <property type="match status" value="1"/>
</dbReference>
<sequence length="303" mass="34291">MHALPESNPYPDDPEVERRLGYEFEDIAPDHYRVQPVPSGLLRLYGGMVASQCLAAARLTVPADKVAHSLHAYFLQPGLTDRPVDFAVTRESDGRTFANRMVRMTQNGAPILNMMASFKKPEPSARHCVAMPDVPPPESLTSLADLVAAYGDRLPERHRPFWRRRQQIDWRPLEFFPFDEHEVRPASRSFWFRAVGMVDGPLDVHQRLLTYASDLHIFHTALGPLGIGWANDFLQSSSLDHAVWFHDEFRVDEWLLYAMDSPAASDAMALGRGNVFRRDGTLVATVSQQGLARMLDEERKGKL</sequence>
<dbReference type="InterPro" id="IPR042171">
    <property type="entry name" value="Acyl-CoA_hotdog"/>
</dbReference>
<name>A0A0J7XXU8_9SPHN</name>
<dbReference type="PANTHER" id="PTHR11066">
    <property type="entry name" value="ACYL-COA THIOESTERASE"/>
    <property type="match status" value="1"/>
</dbReference>
<reference evidence="5 6" key="1">
    <citation type="journal article" date="2015" name="G3 (Bethesda)">
        <title>Insights into Ongoing Evolution of the Hexachlorocyclohexane Catabolic Pathway from Comparative Genomics of Ten Sphingomonadaceae Strains.</title>
        <authorList>
            <person name="Pearce S.L."/>
            <person name="Oakeshott J.G."/>
            <person name="Pandey G."/>
        </authorList>
    </citation>
    <scope>NUCLEOTIDE SEQUENCE [LARGE SCALE GENOMIC DNA]</scope>
    <source>
        <strain evidence="5 6">LL02</strain>
    </source>
</reference>
<accession>A0A0J7XXU8</accession>
<evidence type="ECO:0000259" key="4">
    <source>
        <dbReference type="Pfam" id="PF13622"/>
    </source>
</evidence>
<dbReference type="CDD" id="cd03444">
    <property type="entry name" value="Thioesterase_II_repeat1"/>
    <property type="match status" value="1"/>
</dbReference>
<evidence type="ECO:0000256" key="1">
    <source>
        <dbReference type="ARBA" id="ARBA00006538"/>
    </source>
</evidence>
<dbReference type="Pfam" id="PF13622">
    <property type="entry name" value="4HBT_3"/>
    <property type="match status" value="1"/>
</dbReference>
<dbReference type="SUPFAM" id="SSF54637">
    <property type="entry name" value="Thioesterase/thiol ester dehydrase-isomerase"/>
    <property type="match status" value="2"/>
</dbReference>
<dbReference type="Gene3D" id="2.40.160.210">
    <property type="entry name" value="Acyl-CoA thioesterase, double hotdog domain"/>
    <property type="match status" value="1"/>
</dbReference>
<keyword evidence="2" id="KW-0378">Hydrolase</keyword>
<dbReference type="GO" id="GO:0047617">
    <property type="term" value="F:fatty acyl-CoA hydrolase activity"/>
    <property type="evidence" value="ECO:0007669"/>
    <property type="project" value="InterPro"/>
</dbReference>
<proteinExistence type="inferred from homology"/>
<evidence type="ECO:0000259" key="3">
    <source>
        <dbReference type="Pfam" id="PF02551"/>
    </source>
</evidence>
<dbReference type="PATRIC" id="fig|1114963.3.peg.1591"/>
<dbReference type="InterPro" id="IPR025652">
    <property type="entry name" value="TesB_C"/>
</dbReference>
<organism evidence="5 6">
    <name type="scientific">Novosphingobium barchaimii LL02</name>
    <dbReference type="NCBI Taxonomy" id="1114963"/>
    <lineage>
        <taxon>Bacteria</taxon>
        <taxon>Pseudomonadati</taxon>
        <taxon>Pseudomonadota</taxon>
        <taxon>Alphaproteobacteria</taxon>
        <taxon>Sphingomonadales</taxon>
        <taxon>Sphingomonadaceae</taxon>
        <taxon>Novosphingobium</taxon>
    </lineage>
</organism>
<gene>
    <name evidence="5" type="ORF">V474_13905</name>
</gene>
<dbReference type="InterPro" id="IPR003703">
    <property type="entry name" value="Acyl_CoA_thio"/>
</dbReference>
<protein>
    <submittedName>
        <fullName evidence="5">Acyl-CoA thioesterase</fullName>
    </submittedName>
</protein>
<dbReference type="EMBL" id="JACU01000004">
    <property type="protein sequence ID" value="KMS56088.1"/>
    <property type="molecule type" value="Genomic_DNA"/>
</dbReference>